<reference evidence="5 6" key="1">
    <citation type="submission" date="2020-08" db="EMBL/GenBank/DDBJ databases">
        <authorList>
            <person name="Liu C."/>
            <person name="Sun Q."/>
        </authorList>
    </citation>
    <scope>NUCLEOTIDE SEQUENCE [LARGE SCALE GENOMIC DNA]</scope>
    <source>
        <strain evidence="5 6">NSJ-61</strain>
    </source>
</reference>
<accession>A0A7G9GTB9</accession>
<evidence type="ECO:0000256" key="2">
    <source>
        <dbReference type="ARBA" id="ARBA00023125"/>
    </source>
</evidence>
<dbReference type="InterPro" id="IPR014710">
    <property type="entry name" value="RmlC-like_jellyroll"/>
</dbReference>
<dbReference type="InterPro" id="IPR036390">
    <property type="entry name" value="WH_DNA-bd_sf"/>
</dbReference>
<evidence type="ECO:0000313" key="5">
    <source>
        <dbReference type="EMBL" id="QNM14051.1"/>
    </source>
</evidence>
<dbReference type="Pfam" id="PF00027">
    <property type="entry name" value="cNMP_binding"/>
    <property type="match status" value="1"/>
</dbReference>
<dbReference type="InterPro" id="IPR012318">
    <property type="entry name" value="HTH_CRP"/>
</dbReference>
<keyword evidence="1" id="KW-0805">Transcription regulation</keyword>
<dbReference type="SMART" id="SM00419">
    <property type="entry name" value="HTH_CRP"/>
    <property type="match status" value="1"/>
</dbReference>
<gene>
    <name evidence="5" type="ORF">H9Q80_08980</name>
</gene>
<dbReference type="EMBL" id="CP060636">
    <property type="protein sequence ID" value="QNM14051.1"/>
    <property type="molecule type" value="Genomic_DNA"/>
</dbReference>
<dbReference type="InterPro" id="IPR036388">
    <property type="entry name" value="WH-like_DNA-bd_sf"/>
</dbReference>
<dbReference type="GO" id="GO:0006355">
    <property type="term" value="P:regulation of DNA-templated transcription"/>
    <property type="evidence" value="ECO:0007669"/>
    <property type="project" value="InterPro"/>
</dbReference>
<organism evidence="5 6">
    <name type="scientific">[Eubacterium] hominis</name>
    <dbReference type="NCBI Taxonomy" id="2764325"/>
    <lineage>
        <taxon>Bacteria</taxon>
        <taxon>Bacillati</taxon>
        <taxon>Bacillota</taxon>
        <taxon>Erysipelotrichia</taxon>
        <taxon>Erysipelotrichales</taxon>
        <taxon>Erysipelotrichaceae</taxon>
        <taxon>Amedibacillus</taxon>
    </lineage>
</organism>
<dbReference type="Gene3D" id="2.60.120.10">
    <property type="entry name" value="Jelly Rolls"/>
    <property type="match status" value="1"/>
</dbReference>
<dbReference type="Gene3D" id="1.10.10.10">
    <property type="entry name" value="Winged helix-like DNA-binding domain superfamily/Winged helix DNA-binding domain"/>
    <property type="match status" value="1"/>
</dbReference>
<name>A0A7G9GTB9_9FIRM</name>
<dbReference type="Proteomes" id="UP000515856">
    <property type="component" value="Chromosome"/>
</dbReference>
<evidence type="ECO:0000313" key="6">
    <source>
        <dbReference type="Proteomes" id="UP000515856"/>
    </source>
</evidence>
<dbReference type="KEGG" id="ehn:H9Q80_08980"/>
<dbReference type="InterPro" id="IPR000595">
    <property type="entry name" value="cNMP-bd_dom"/>
</dbReference>
<dbReference type="AlphaFoldDB" id="A0A7G9GTB9"/>
<keyword evidence="2" id="KW-0238">DNA-binding</keyword>
<keyword evidence="3" id="KW-0804">Transcription</keyword>
<dbReference type="InterPro" id="IPR018490">
    <property type="entry name" value="cNMP-bd_dom_sf"/>
</dbReference>
<sequence length="239" mass="27705">MTLDEVLKKVPALKDYLRHMPEEYKNRMNIKVHPPGYIIHQKDSPLDYFGIVASGEHRVINEFENGNIFMIEKNEPIDFIGEVTILAGMPKTSVTIETISESIILYISRADFEAWIAQDIHFLRLVSAKVALKLYRSSYNRGAKLFYPPQFLLLDYLISYVEPLLSHTKEPFITVKKTRNDLYEEIGISVKTLNRTISKLKDEGLINIYKGKITMSQHQLDTAKQRIVYYRQMSVKSSE</sequence>
<dbReference type="SUPFAM" id="SSF46785">
    <property type="entry name" value="Winged helix' DNA-binding domain"/>
    <property type="match status" value="1"/>
</dbReference>
<proteinExistence type="predicted"/>
<dbReference type="CDD" id="cd00038">
    <property type="entry name" value="CAP_ED"/>
    <property type="match status" value="1"/>
</dbReference>
<evidence type="ECO:0000259" key="4">
    <source>
        <dbReference type="PROSITE" id="PS50042"/>
    </source>
</evidence>
<feature type="domain" description="Cyclic nucleotide-binding" evidence="4">
    <location>
        <begin position="12"/>
        <end position="113"/>
    </location>
</feature>
<dbReference type="SUPFAM" id="SSF51206">
    <property type="entry name" value="cAMP-binding domain-like"/>
    <property type="match status" value="1"/>
</dbReference>
<dbReference type="GO" id="GO:0003677">
    <property type="term" value="F:DNA binding"/>
    <property type="evidence" value="ECO:0007669"/>
    <property type="project" value="UniProtKB-KW"/>
</dbReference>
<keyword evidence="6" id="KW-1185">Reference proteome</keyword>
<dbReference type="PROSITE" id="PS50042">
    <property type="entry name" value="CNMP_BINDING_3"/>
    <property type="match status" value="1"/>
</dbReference>
<evidence type="ECO:0000256" key="3">
    <source>
        <dbReference type="ARBA" id="ARBA00023163"/>
    </source>
</evidence>
<dbReference type="RefSeq" id="WP_117518327.1">
    <property type="nucleotide sequence ID" value="NZ_CP060636.1"/>
</dbReference>
<evidence type="ECO:0000256" key="1">
    <source>
        <dbReference type="ARBA" id="ARBA00023015"/>
    </source>
</evidence>
<protein>
    <submittedName>
        <fullName evidence="5">Crp/Fnr family transcriptional regulator</fullName>
    </submittedName>
</protein>